<dbReference type="GO" id="GO:0008360">
    <property type="term" value="P:regulation of cell shape"/>
    <property type="evidence" value="ECO:0007669"/>
    <property type="project" value="UniProtKB-KW"/>
</dbReference>
<dbReference type="PANTHER" id="PTHR37484:SF1">
    <property type="entry name" value="ROD SHAPE-DETERMINING PROTEIN MRED"/>
    <property type="match status" value="1"/>
</dbReference>
<dbReference type="EMBL" id="DWUQ01000078">
    <property type="protein sequence ID" value="HJD44156.1"/>
    <property type="molecule type" value="Genomic_DNA"/>
</dbReference>
<feature type="transmembrane region" description="Helical" evidence="8">
    <location>
        <begin position="83"/>
        <end position="101"/>
    </location>
</feature>
<evidence type="ECO:0000313" key="10">
    <source>
        <dbReference type="Proteomes" id="UP000823889"/>
    </source>
</evidence>
<keyword evidence="5" id="KW-0133">Cell shape</keyword>
<dbReference type="InterPro" id="IPR007227">
    <property type="entry name" value="Cell_shape_determining_MreD"/>
</dbReference>
<feature type="transmembrane region" description="Helical" evidence="8">
    <location>
        <begin position="133"/>
        <end position="151"/>
    </location>
</feature>
<dbReference type="Pfam" id="PF04093">
    <property type="entry name" value="MreD"/>
    <property type="match status" value="1"/>
</dbReference>
<feature type="transmembrane region" description="Helical" evidence="8">
    <location>
        <begin position="41"/>
        <end position="62"/>
    </location>
</feature>
<comment type="caution">
    <text evidence="9">The sequence shown here is derived from an EMBL/GenBank/DDBJ whole genome shotgun (WGS) entry which is preliminary data.</text>
</comment>
<keyword evidence="6 8" id="KW-1133">Transmembrane helix</keyword>
<evidence type="ECO:0000256" key="2">
    <source>
        <dbReference type="ARBA" id="ARBA00007776"/>
    </source>
</evidence>
<evidence type="ECO:0000256" key="5">
    <source>
        <dbReference type="ARBA" id="ARBA00022960"/>
    </source>
</evidence>
<keyword evidence="4 8" id="KW-0812">Transmembrane</keyword>
<reference evidence="9" key="2">
    <citation type="submission" date="2021-04" db="EMBL/GenBank/DDBJ databases">
        <authorList>
            <person name="Gilroy R."/>
        </authorList>
    </citation>
    <scope>NUCLEOTIDE SEQUENCE</scope>
    <source>
        <strain evidence="9">9264</strain>
    </source>
</reference>
<dbReference type="PANTHER" id="PTHR37484">
    <property type="entry name" value="ROD SHAPE-DETERMINING PROTEIN MRED"/>
    <property type="match status" value="1"/>
</dbReference>
<gene>
    <name evidence="9" type="primary">mreD</name>
    <name evidence="9" type="ORF">H9906_03905</name>
</gene>
<organism evidence="9 10">
    <name type="scientific">Candidatus Paenalcaligenes intestinipullorum</name>
    <dbReference type="NCBI Taxonomy" id="2838718"/>
    <lineage>
        <taxon>Bacteria</taxon>
        <taxon>Pseudomonadati</taxon>
        <taxon>Pseudomonadota</taxon>
        <taxon>Betaproteobacteria</taxon>
        <taxon>Burkholderiales</taxon>
        <taxon>Alcaligenaceae</taxon>
        <taxon>Paenalcaligenes</taxon>
    </lineage>
</organism>
<sequence length="196" mass="21959">MNPPTNPDSANRAALPIKRSSSLSSLQPIDAAPFKSSNSGWIVWGSLLFALVISLLPWRHWVPAPDVLLLVLMFWCLHEPRRIGIWVAFVFGLVLDVHDAGLLGEHALSYTLATYGAIALSRRLLLFGPWVQAMHLFPVVVVAMAIPRFLHAWLTGDWAGWEWLWSAGLTTLLWPLADFLFFLPHRRLDEADDGTS</sequence>
<dbReference type="GO" id="GO:0005886">
    <property type="term" value="C:plasma membrane"/>
    <property type="evidence" value="ECO:0007669"/>
    <property type="project" value="UniProtKB-SubCell"/>
</dbReference>
<comment type="similarity">
    <text evidence="2">Belongs to the MreD family.</text>
</comment>
<dbReference type="AlphaFoldDB" id="A0A9D2RIS5"/>
<feature type="transmembrane region" description="Helical" evidence="8">
    <location>
        <begin position="163"/>
        <end position="183"/>
    </location>
</feature>
<evidence type="ECO:0000256" key="8">
    <source>
        <dbReference type="SAM" id="Phobius"/>
    </source>
</evidence>
<comment type="subcellular location">
    <subcellularLocation>
        <location evidence="1">Cell membrane</location>
        <topology evidence="1">Multi-pass membrane protein</topology>
    </subcellularLocation>
</comment>
<evidence type="ECO:0000256" key="1">
    <source>
        <dbReference type="ARBA" id="ARBA00004651"/>
    </source>
</evidence>
<evidence type="ECO:0000313" key="9">
    <source>
        <dbReference type="EMBL" id="HJD44156.1"/>
    </source>
</evidence>
<proteinExistence type="inferred from homology"/>
<keyword evidence="7 8" id="KW-0472">Membrane</keyword>
<dbReference type="InterPro" id="IPR026034">
    <property type="entry name" value="MreD_proteobac"/>
</dbReference>
<evidence type="ECO:0000256" key="3">
    <source>
        <dbReference type="ARBA" id="ARBA00022475"/>
    </source>
</evidence>
<dbReference type="Proteomes" id="UP000823889">
    <property type="component" value="Unassembled WGS sequence"/>
</dbReference>
<protein>
    <submittedName>
        <fullName evidence="9">Rod shape-determining protein MreD</fullName>
    </submittedName>
</protein>
<dbReference type="NCBIfam" id="TIGR03426">
    <property type="entry name" value="shape_MreD"/>
    <property type="match status" value="1"/>
</dbReference>
<evidence type="ECO:0000256" key="4">
    <source>
        <dbReference type="ARBA" id="ARBA00022692"/>
    </source>
</evidence>
<evidence type="ECO:0000256" key="6">
    <source>
        <dbReference type="ARBA" id="ARBA00022989"/>
    </source>
</evidence>
<reference evidence="9" key="1">
    <citation type="journal article" date="2021" name="PeerJ">
        <title>Extensive microbial diversity within the chicken gut microbiome revealed by metagenomics and culture.</title>
        <authorList>
            <person name="Gilroy R."/>
            <person name="Ravi A."/>
            <person name="Getino M."/>
            <person name="Pursley I."/>
            <person name="Horton D.L."/>
            <person name="Alikhan N.F."/>
            <person name="Baker D."/>
            <person name="Gharbi K."/>
            <person name="Hall N."/>
            <person name="Watson M."/>
            <person name="Adriaenssens E.M."/>
            <person name="Foster-Nyarko E."/>
            <person name="Jarju S."/>
            <person name="Secka A."/>
            <person name="Antonio M."/>
            <person name="Oren A."/>
            <person name="Chaudhuri R.R."/>
            <person name="La Ragione R."/>
            <person name="Hildebrand F."/>
            <person name="Pallen M.J."/>
        </authorList>
    </citation>
    <scope>NUCLEOTIDE SEQUENCE</scope>
    <source>
        <strain evidence="9">9264</strain>
    </source>
</reference>
<keyword evidence="3" id="KW-1003">Cell membrane</keyword>
<accession>A0A9D2RIS5</accession>
<evidence type="ECO:0000256" key="7">
    <source>
        <dbReference type="ARBA" id="ARBA00023136"/>
    </source>
</evidence>
<name>A0A9D2RIS5_9BURK</name>